<gene>
    <name evidence="6" type="ORF">FEE95_17800</name>
</gene>
<evidence type="ECO:0000256" key="5">
    <source>
        <dbReference type="RuleBase" id="RU004516"/>
    </source>
</evidence>
<comment type="similarity">
    <text evidence="2 4">Belongs to the class-IV pyridoxal-phosphate-dependent aminotransferase family.</text>
</comment>
<evidence type="ECO:0000313" key="6">
    <source>
        <dbReference type="EMBL" id="TMM53753.1"/>
    </source>
</evidence>
<dbReference type="GO" id="GO:0008483">
    <property type="term" value="F:transaminase activity"/>
    <property type="evidence" value="ECO:0007669"/>
    <property type="project" value="UniProtKB-KW"/>
</dbReference>
<dbReference type="InterPro" id="IPR043131">
    <property type="entry name" value="BCAT-like_N"/>
</dbReference>
<keyword evidence="3 5" id="KW-0663">Pyridoxal phosphate</keyword>
<accession>A0A5S3Q9M9</accession>
<dbReference type="PANTHER" id="PTHR42743:SF10">
    <property type="entry name" value="D-ALANINE AMINOTRANSFERASE"/>
    <property type="match status" value="1"/>
</dbReference>
<dbReference type="EMBL" id="VATY01000004">
    <property type="protein sequence ID" value="TMM53753.1"/>
    <property type="molecule type" value="Genomic_DNA"/>
</dbReference>
<evidence type="ECO:0000256" key="4">
    <source>
        <dbReference type="RuleBase" id="RU004106"/>
    </source>
</evidence>
<dbReference type="Gene3D" id="3.20.10.10">
    <property type="entry name" value="D-amino Acid Aminotransferase, subunit A, domain 2"/>
    <property type="match status" value="1"/>
</dbReference>
<dbReference type="SUPFAM" id="SSF56752">
    <property type="entry name" value="D-aminoacid aminotransferase-like PLP-dependent enzymes"/>
    <property type="match status" value="1"/>
</dbReference>
<dbReference type="InterPro" id="IPR036038">
    <property type="entry name" value="Aminotransferase-like"/>
</dbReference>
<dbReference type="OrthoDB" id="9804984at2"/>
<dbReference type="AlphaFoldDB" id="A0A5S3Q9M9"/>
<comment type="caution">
    <text evidence="6">The sequence shown here is derived from an EMBL/GenBank/DDBJ whole genome shotgun (WGS) entry which is preliminary data.</text>
</comment>
<dbReference type="PANTHER" id="PTHR42743">
    <property type="entry name" value="AMINO-ACID AMINOTRANSFERASE"/>
    <property type="match status" value="1"/>
</dbReference>
<comment type="cofactor">
    <cofactor evidence="1 5">
        <name>pyridoxal 5'-phosphate</name>
        <dbReference type="ChEBI" id="CHEBI:597326"/>
    </cofactor>
</comment>
<dbReference type="InterPro" id="IPR001544">
    <property type="entry name" value="Aminotrans_IV"/>
</dbReference>
<dbReference type="GO" id="GO:0046394">
    <property type="term" value="P:carboxylic acid biosynthetic process"/>
    <property type="evidence" value="ECO:0007669"/>
    <property type="project" value="UniProtKB-ARBA"/>
</dbReference>
<keyword evidence="6" id="KW-0808">Transferase</keyword>
<evidence type="ECO:0000313" key="7">
    <source>
        <dbReference type="Proteomes" id="UP000310314"/>
    </source>
</evidence>
<proteinExistence type="inferred from homology"/>
<dbReference type="Gene3D" id="3.30.470.10">
    <property type="match status" value="1"/>
</dbReference>
<dbReference type="FunFam" id="3.20.10.10:FF:000002">
    <property type="entry name" value="D-alanine aminotransferase"/>
    <property type="match status" value="1"/>
</dbReference>
<dbReference type="RefSeq" id="WP_138659377.1">
    <property type="nucleotide sequence ID" value="NZ_VATY01000004.1"/>
</dbReference>
<name>A0A5S3Q9M9_9FLAO</name>
<dbReference type="GO" id="GO:0005829">
    <property type="term" value="C:cytosol"/>
    <property type="evidence" value="ECO:0007669"/>
    <property type="project" value="TreeGrafter"/>
</dbReference>
<evidence type="ECO:0000256" key="2">
    <source>
        <dbReference type="ARBA" id="ARBA00009320"/>
    </source>
</evidence>
<evidence type="ECO:0000256" key="3">
    <source>
        <dbReference type="ARBA" id="ARBA00022898"/>
    </source>
</evidence>
<keyword evidence="7" id="KW-1185">Reference proteome</keyword>
<keyword evidence="6" id="KW-0032">Aminotransferase</keyword>
<evidence type="ECO:0000256" key="1">
    <source>
        <dbReference type="ARBA" id="ARBA00001933"/>
    </source>
</evidence>
<dbReference type="Pfam" id="PF01063">
    <property type="entry name" value="Aminotran_4"/>
    <property type="match status" value="1"/>
</dbReference>
<dbReference type="InterPro" id="IPR050571">
    <property type="entry name" value="Class-IV_PLP-Dep_Aminotrnsfr"/>
</dbReference>
<reference evidence="6 7" key="1">
    <citation type="submission" date="2019-05" db="EMBL/GenBank/DDBJ databases">
        <authorList>
            <person name="Zhang J.-Y."/>
            <person name="Feg X."/>
            <person name="Du Z.-J."/>
        </authorList>
    </citation>
    <scope>NUCLEOTIDE SEQUENCE [LARGE SCALE GENOMIC DNA]</scope>
    <source>
        <strain evidence="6 7">RZ26</strain>
    </source>
</reference>
<dbReference type="GO" id="GO:0008652">
    <property type="term" value="P:amino acid biosynthetic process"/>
    <property type="evidence" value="ECO:0007669"/>
    <property type="project" value="UniProtKB-ARBA"/>
</dbReference>
<sequence>MAHYPKKVYLNGEILDAENAKISVFDRGFLFGDGIYEVMLQINSNFFYGAEHLKRLAECLEKINIKFDVSSLPDTIEQLLQTCELEDKDCLLYIQVTRGIAPRKHSFPTNIEPTLLMYAIPFILPDINEKPISVVIAKDFRWHRCDIKMTSLLGNVMANDVAIKGGHYETVFYRDGKVTEASHSNIFFVKDGIVYTHPADENILNGITREIVIQLCRESNIPIQEKGILEQDINEMDEAFLTGTSTQIASIQKIDEHAYYEGNEPGVITKKLQLLFLELKNSYVS</sequence>
<dbReference type="PROSITE" id="PS00770">
    <property type="entry name" value="AA_TRANSFER_CLASS_4"/>
    <property type="match status" value="1"/>
</dbReference>
<dbReference type="InterPro" id="IPR043132">
    <property type="entry name" value="BCAT-like_C"/>
</dbReference>
<dbReference type="InterPro" id="IPR018300">
    <property type="entry name" value="Aminotrans_IV_CS"/>
</dbReference>
<protein>
    <submittedName>
        <fullName evidence="6">Aminotransferase IV</fullName>
    </submittedName>
</protein>
<organism evidence="6 7">
    <name type="scientific">Maribacter algarum</name>
    <name type="common">ex Zhang et al. 2020</name>
    <dbReference type="NCBI Taxonomy" id="2578118"/>
    <lineage>
        <taxon>Bacteria</taxon>
        <taxon>Pseudomonadati</taxon>
        <taxon>Bacteroidota</taxon>
        <taxon>Flavobacteriia</taxon>
        <taxon>Flavobacteriales</taxon>
        <taxon>Flavobacteriaceae</taxon>
        <taxon>Maribacter</taxon>
    </lineage>
</organism>
<dbReference type="Proteomes" id="UP000310314">
    <property type="component" value="Unassembled WGS sequence"/>
</dbReference>